<dbReference type="EMBL" id="BMIN01000005">
    <property type="protein sequence ID" value="GGD08183.1"/>
    <property type="molecule type" value="Genomic_DNA"/>
</dbReference>
<keyword evidence="1" id="KW-0472">Membrane</keyword>
<sequence length="58" mass="6376">MNKNQNIILGLLIGVMFFLGIFVGNLIFNNGILMVIIGFVFGILTRFIGQSVISKSKT</sequence>
<evidence type="ECO:0008006" key="4">
    <source>
        <dbReference type="Google" id="ProtNLM"/>
    </source>
</evidence>
<gene>
    <name evidence="2" type="ORF">GCM10011389_14650</name>
</gene>
<protein>
    <recommendedName>
        <fullName evidence="4">DUF2273 domain-containing protein</fullName>
    </recommendedName>
</protein>
<proteinExistence type="predicted"/>
<keyword evidence="1" id="KW-0812">Transmembrane</keyword>
<comment type="caution">
    <text evidence="2">The sequence shown here is derived from an EMBL/GenBank/DDBJ whole genome shotgun (WGS) entry which is preliminary data.</text>
</comment>
<keyword evidence="3" id="KW-1185">Reference proteome</keyword>
<feature type="transmembrane region" description="Helical" evidence="1">
    <location>
        <begin position="32"/>
        <end position="49"/>
    </location>
</feature>
<evidence type="ECO:0000256" key="1">
    <source>
        <dbReference type="SAM" id="Phobius"/>
    </source>
</evidence>
<keyword evidence="1" id="KW-1133">Transmembrane helix</keyword>
<dbReference type="Proteomes" id="UP000642571">
    <property type="component" value="Unassembled WGS sequence"/>
</dbReference>
<organism evidence="2 3">
    <name type="scientific">Pontibacillus salipaludis</name>
    <dbReference type="NCBI Taxonomy" id="1697394"/>
    <lineage>
        <taxon>Bacteria</taxon>
        <taxon>Bacillati</taxon>
        <taxon>Bacillota</taxon>
        <taxon>Bacilli</taxon>
        <taxon>Bacillales</taxon>
        <taxon>Bacillaceae</taxon>
        <taxon>Pontibacillus</taxon>
    </lineage>
</organism>
<name>A0ABQ1PZX5_9BACI</name>
<feature type="transmembrane region" description="Helical" evidence="1">
    <location>
        <begin position="7"/>
        <end position="26"/>
    </location>
</feature>
<dbReference type="RefSeq" id="WP_188652339.1">
    <property type="nucleotide sequence ID" value="NZ_BMIN01000005.1"/>
</dbReference>
<evidence type="ECO:0000313" key="2">
    <source>
        <dbReference type="EMBL" id="GGD08183.1"/>
    </source>
</evidence>
<accession>A0ABQ1PZX5</accession>
<reference evidence="3" key="1">
    <citation type="journal article" date="2019" name="Int. J. Syst. Evol. Microbiol.">
        <title>The Global Catalogue of Microorganisms (GCM) 10K type strain sequencing project: providing services to taxonomists for standard genome sequencing and annotation.</title>
        <authorList>
            <consortium name="The Broad Institute Genomics Platform"/>
            <consortium name="The Broad Institute Genome Sequencing Center for Infectious Disease"/>
            <person name="Wu L."/>
            <person name="Ma J."/>
        </authorList>
    </citation>
    <scope>NUCLEOTIDE SEQUENCE [LARGE SCALE GENOMIC DNA]</scope>
    <source>
        <strain evidence="3">CGMCC 1.15353</strain>
    </source>
</reference>
<evidence type="ECO:0000313" key="3">
    <source>
        <dbReference type="Proteomes" id="UP000642571"/>
    </source>
</evidence>